<name>A0A2D2AWC0_9CAUL</name>
<dbReference type="InterPro" id="IPR043129">
    <property type="entry name" value="ATPase_NBD"/>
</dbReference>
<sequence length="322" mass="33937">MGSTVSGRLVIGLDSGGAKTAGALCDERGRVLAQARDVGAAIVGLPTPHFYAVAEAALAGLCRDAGVALDRVDRVAIGLSGVDYPDEQAEQHRLVAERLGLGGRLDLVNDGLVALWGVSDTTKTALMQHGSGITTAYRTAPGQETIYDSLDIAQVYDLRRAAFAQTARMIDGRARVTGLRDRVLAHCGVTADRFAEWAFRDPAARARRFAVAGVVFDAWREGDPAARVMVERAAADYVLSMRAMGDRIDGSFDAAFGGGVITRGGRAFQDLIGDLMAWEVPAARMVDIRLPPELGAVVLAGHGCGLDARTLFADLAALETAS</sequence>
<dbReference type="Gene3D" id="3.30.420.40">
    <property type="match status" value="2"/>
</dbReference>
<dbReference type="Pfam" id="PF01869">
    <property type="entry name" value="BcrAD_BadFG"/>
    <property type="match status" value="1"/>
</dbReference>
<organism evidence="2 3">
    <name type="scientific">Caulobacter mirabilis</name>
    <dbReference type="NCBI Taxonomy" id="69666"/>
    <lineage>
        <taxon>Bacteria</taxon>
        <taxon>Pseudomonadati</taxon>
        <taxon>Pseudomonadota</taxon>
        <taxon>Alphaproteobacteria</taxon>
        <taxon>Caulobacterales</taxon>
        <taxon>Caulobacteraceae</taxon>
        <taxon>Caulobacter</taxon>
    </lineage>
</organism>
<gene>
    <name evidence="2" type="ORF">CSW64_07360</name>
</gene>
<protein>
    <recommendedName>
        <fullName evidence="1">ATPase BadF/BadG/BcrA/BcrD type domain-containing protein</fullName>
    </recommendedName>
</protein>
<evidence type="ECO:0000313" key="2">
    <source>
        <dbReference type="EMBL" id="ATQ42247.1"/>
    </source>
</evidence>
<reference evidence="2 3" key="1">
    <citation type="submission" date="2017-10" db="EMBL/GenBank/DDBJ databases">
        <title>Genome sequence of Caulobacter mirabilis FWC38.</title>
        <authorList>
            <person name="Fiebig A."/>
            <person name="Crosson S."/>
        </authorList>
    </citation>
    <scope>NUCLEOTIDE SEQUENCE [LARGE SCALE GENOMIC DNA]</scope>
    <source>
        <strain evidence="2 3">FWC 38</strain>
    </source>
</reference>
<proteinExistence type="predicted"/>
<keyword evidence="3" id="KW-1185">Reference proteome</keyword>
<accession>A0A2D2AWC0</accession>
<dbReference type="OrthoDB" id="7209801at2"/>
<dbReference type="PANTHER" id="PTHR43190">
    <property type="entry name" value="N-ACETYL-D-GLUCOSAMINE KINASE"/>
    <property type="match status" value="1"/>
</dbReference>
<dbReference type="SUPFAM" id="SSF53067">
    <property type="entry name" value="Actin-like ATPase domain"/>
    <property type="match status" value="2"/>
</dbReference>
<dbReference type="EMBL" id="CP024201">
    <property type="protein sequence ID" value="ATQ42247.1"/>
    <property type="molecule type" value="Genomic_DNA"/>
</dbReference>
<dbReference type="InterPro" id="IPR052519">
    <property type="entry name" value="Euk-type_GlcNAc_Kinase"/>
</dbReference>
<dbReference type="Proteomes" id="UP000228945">
    <property type="component" value="Chromosome"/>
</dbReference>
<dbReference type="InterPro" id="IPR002731">
    <property type="entry name" value="ATPase_BadF"/>
</dbReference>
<dbReference type="PANTHER" id="PTHR43190:SF3">
    <property type="entry name" value="N-ACETYL-D-GLUCOSAMINE KINASE"/>
    <property type="match status" value="1"/>
</dbReference>
<feature type="domain" description="ATPase BadF/BadG/BcrA/BcrD type" evidence="1">
    <location>
        <begin position="11"/>
        <end position="300"/>
    </location>
</feature>
<dbReference type="AlphaFoldDB" id="A0A2D2AWC0"/>
<evidence type="ECO:0000259" key="1">
    <source>
        <dbReference type="Pfam" id="PF01869"/>
    </source>
</evidence>
<dbReference type="KEGG" id="cmb:CSW64_07360"/>
<evidence type="ECO:0000313" key="3">
    <source>
        <dbReference type="Proteomes" id="UP000228945"/>
    </source>
</evidence>